<name>A0A4S4L7R2_9AGAM</name>
<sequence>MDPYKPPVRSSEVFPSHTSSRLTTSDFLTPNVEQNGESVSTPRSRARSRTLIVSQAALPFKSPTSDKSSSSEVARLASLTSDNPSKVDKARQETRKLLGHIINELQRRQRPPPVWDLYKSENVGIGMRKTDSAKDHNNSVAVKDKPSRTRSLPLVDSDSDDEFSSLFSPDVTFDLLSRLKDLLLLSKLKEWQVFDDGINSNDFHSEEKPSSFRFRRSSFQSSGRSRSFSPNRSSRKASSGLLGQFISILASIVFEDCRFQFNSLRMARPPNALQALTLDISLILVNLYRGNAKVLYDIGLAIVPAFSSFPESMHGRLLNFFEDGMLRSMLQDLSRIQRGLLAPLDVPSADDYDSEAQALPIVAIQVDEAKDESFTSPSFAQGWQQWCPPNMAFQGILSSNTPAQSLEIYYLSSLVGPLLAAILDNVDLSTQDLVLSHRLHRFFHFLTECKSDMSLDLLEVVAYHSTQARYFAMSLLQTFWPNAVGHLCISTPFPFLKYSESFQATGLQRNQQGVGHIHFHQFVPWYFSPPPSSVLFEGSSLHDCHSCSKQINGFGLLCPFCMCAVHSNCYDAPDGSILFHYPLSNDPGTQKVAVHRFSYVRPRKLGSDEVLKRAHHSFRLANIFTLSLCGVCHVPLWGYIAQGYRCGTCNQYTHSNCLYGEAFDRLPGCLTVPDTSRITTTFPELRSSFMHFYRDLLLQEKDLPNCTQEVLSVYWSVLWTQQHLLKSGIASGSIIVTQDRSSCASIQEGDVDDFELQQTVKLYQEHLDSRLEVIPMFQDLLQTRGHEPRFHSILFDWSILLYITSVIKSPVEEDGIGKAFLNVAPPRDVDESGDYDLHSAEIVSLAYVRDALGHQFGLIQTQAACIMLGHLRHLGFFDSMNFPEGFLRSCDRPLETECSFVLPLGLDSSANVESLVTAVERCLEDLNISMNESGFLLLTRRLWPNGMASDYALARLTKSVLAWILAEDDKLVIIMREYVAKNKSLPVSSGSINNGNDYVTCRKALLVKYASRWLFALHCQDPEFYTSLLFNTVSDIAKDSTENLNDLELDGARGKAEEPMSLWTDKVLRFIMKISQSSVAFSVGDDLLLMWLEVVPDLSSSHKPLPTVPRLLNRETEGTARWTTSFDATITSFEHVDTASADPWRIVTGIASRDYEGLRKGLSWLRLFSLSGVDIPVQTFLQVSALVRDMGGSFEDYAVLAEAVFMATYVKSLGKQDLHRMISDLHNRNANYILGRIGSDKDNNEVYRFVRHTLSTILLLCGFERARLQDIGLIEESDIEGLPSRRKVVRRDSAISESSIEDIDLVETLTRYIEEGTDALRCLIAKFLVNFLAETSPLTSPQEIEPFVLSNSYSLTRCAWRLYDMHISEVNDLRMTLLLRVLVVDARPFEQLLQRYLDEEGPWEARFGAATQLFQIILDMTKPSFFVEGKQFRASVMETFFKFFSCMWSILSWDVIIETLIEDDFMQRTDADEGAISAHLSLYGIPSTVNPNIMGNKDPDVAVLQSSLILLSLQMIADGISIDLFSFLKIKLQLVVLLGFSAAILVPAPSGHSFHVHFGDLKAVSPYALPCLQGLMALLDSHRPFQLSPSAMATTNADDDTTYSVLVGSVVLDVFLDLFNHFAENLGNFTYLPTKTLLLSLVIVIYKHDIDSVPLQHLRDRLRKAVKGASDILLEDIGYELRQLALTALQAFRNRWSSYAGTRDILSYLVPNIIKLLSTSNSASDDVLLGQGMALLENILIFHPATFYYLSKQPLGAETFSVLRLVMARNARNYNTQNSLRDSILKDTLYILVTVPNDSGQKHVLENLQNYIDIVHNQGYTSDALTYIGHSFVNILRGASELTEEGFNPNPLLLSAATLIQYNKAQIRDFLRHMETAVRVALIRFNVDDLALRRLLQVTSTLYRRTASESTVFSNERNSLITVVIDILSDGLRGKCRVTSLTLKAMIDVLCSAKSTYLSYEIISRLGSDAFFYLQNSNVTDGNPQHGLDALKAACSLVSHAGCNDVGFLTRQLNDYAFEKHGRHTLTVRVWNILALEALEKSSAEKKKRRTSIRAFAHFLVHLQRVTAVSHTVLWDATGDDSVRYQPSFPWYQALASSLAQMFGGNRNASLVWNELWPAFERLVALSESDAEAGDVTPISTLLWSSVADIIMFLGILRSAISLEASSHIAVLNRIKNLGRGESFSGKFARTVKSISEPQPEMATVDLLAQASHELLAAEKLHALETKKEIGKMHSDRSRRDLRVPTG</sequence>
<organism evidence="5 6">
    <name type="scientific">Phellinidium pouzarii</name>
    <dbReference type="NCBI Taxonomy" id="167371"/>
    <lineage>
        <taxon>Eukaryota</taxon>
        <taxon>Fungi</taxon>
        <taxon>Dikarya</taxon>
        <taxon>Basidiomycota</taxon>
        <taxon>Agaricomycotina</taxon>
        <taxon>Agaricomycetes</taxon>
        <taxon>Hymenochaetales</taxon>
        <taxon>Hymenochaetaceae</taxon>
        <taxon>Phellinidium</taxon>
    </lineage>
</organism>
<feature type="region of interest" description="Disordered" evidence="3">
    <location>
        <begin position="1"/>
        <end position="48"/>
    </location>
</feature>
<keyword evidence="1" id="KW-0479">Metal-binding</keyword>
<accession>A0A4S4L7R2</accession>
<feature type="region of interest" description="Disordered" evidence="3">
    <location>
        <begin position="60"/>
        <end position="91"/>
    </location>
</feature>
<feature type="region of interest" description="Disordered" evidence="3">
    <location>
        <begin position="128"/>
        <end position="159"/>
    </location>
</feature>
<dbReference type="Proteomes" id="UP000308199">
    <property type="component" value="Unassembled WGS sequence"/>
</dbReference>
<protein>
    <recommendedName>
        <fullName evidence="4">Phorbol-ester/DAG-type domain-containing protein</fullName>
    </recommendedName>
</protein>
<dbReference type="PROSITE" id="PS50081">
    <property type="entry name" value="ZF_DAG_PE_2"/>
    <property type="match status" value="1"/>
</dbReference>
<evidence type="ECO:0000256" key="1">
    <source>
        <dbReference type="ARBA" id="ARBA00022723"/>
    </source>
</evidence>
<evidence type="ECO:0000256" key="3">
    <source>
        <dbReference type="SAM" id="MobiDB-lite"/>
    </source>
</evidence>
<evidence type="ECO:0000256" key="2">
    <source>
        <dbReference type="ARBA" id="ARBA00022833"/>
    </source>
</evidence>
<evidence type="ECO:0000313" key="5">
    <source>
        <dbReference type="EMBL" id="THH07445.1"/>
    </source>
</evidence>
<feature type="domain" description="Phorbol-ester/DAG-type" evidence="4">
    <location>
        <begin position="615"/>
        <end position="669"/>
    </location>
</feature>
<dbReference type="Gene3D" id="3.30.60.20">
    <property type="match status" value="1"/>
</dbReference>
<keyword evidence="2" id="KW-0862">Zinc</keyword>
<keyword evidence="6" id="KW-1185">Reference proteome</keyword>
<dbReference type="EMBL" id="SGPK01000143">
    <property type="protein sequence ID" value="THH07445.1"/>
    <property type="molecule type" value="Genomic_DNA"/>
</dbReference>
<gene>
    <name evidence="5" type="ORF">EW145_g3377</name>
</gene>
<feature type="compositionally biased region" description="Low complexity" evidence="3">
    <location>
        <begin position="217"/>
        <end position="232"/>
    </location>
</feature>
<reference evidence="5 6" key="1">
    <citation type="submission" date="2019-02" db="EMBL/GenBank/DDBJ databases">
        <title>Genome sequencing of the rare red list fungi Phellinidium pouzarii.</title>
        <authorList>
            <person name="Buettner E."/>
            <person name="Kellner H."/>
        </authorList>
    </citation>
    <scope>NUCLEOTIDE SEQUENCE [LARGE SCALE GENOMIC DNA]</scope>
    <source>
        <strain evidence="5 6">DSM 108285</strain>
    </source>
</reference>
<dbReference type="InterPro" id="IPR002219">
    <property type="entry name" value="PKC_DAG/PE"/>
</dbReference>
<evidence type="ECO:0000259" key="4">
    <source>
        <dbReference type="PROSITE" id="PS50081"/>
    </source>
</evidence>
<feature type="region of interest" description="Disordered" evidence="3">
    <location>
        <begin position="214"/>
        <end position="237"/>
    </location>
</feature>
<feature type="compositionally biased region" description="Low complexity" evidence="3">
    <location>
        <begin position="62"/>
        <end position="71"/>
    </location>
</feature>
<dbReference type="InterPro" id="IPR046349">
    <property type="entry name" value="C1-like_sf"/>
</dbReference>
<feature type="compositionally biased region" description="Polar residues" evidence="3">
    <location>
        <begin position="16"/>
        <end position="43"/>
    </location>
</feature>
<dbReference type="CDD" id="cd00029">
    <property type="entry name" value="C1"/>
    <property type="match status" value="1"/>
</dbReference>
<dbReference type="OrthoDB" id="6270916at2759"/>
<proteinExistence type="predicted"/>
<evidence type="ECO:0000313" key="6">
    <source>
        <dbReference type="Proteomes" id="UP000308199"/>
    </source>
</evidence>
<dbReference type="GO" id="GO:0046872">
    <property type="term" value="F:metal ion binding"/>
    <property type="evidence" value="ECO:0007669"/>
    <property type="project" value="UniProtKB-KW"/>
</dbReference>
<comment type="caution">
    <text evidence="5">The sequence shown here is derived from an EMBL/GenBank/DDBJ whole genome shotgun (WGS) entry which is preliminary data.</text>
</comment>
<dbReference type="SUPFAM" id="SSF57889">
    <property type="entry name" value="Cysteine-rich domain"/>
    <property type="match status" value="1"/>
</dbReference>
<dbReference type="SMART" id="SM00109">
    <property type="entry name" value="C1"/>
    <property type="match status" value="2"/>
</dbReference>
<feature type="compositionally biased region" description="Basic and acidic residues" evidence="3">
    <location>
        <begin position="128"/>
        <end position="147"/>
    </location>
</feature>